<dbReference type="InterPro" id="IPR000182">
    <property type="entry name" value="GNAT_dom"/>
</dbReference>
<dbReference type="PANTHER" id="PTHR36449:SF1">
    <property type="entry name" value="ACETYLTRANSFERASE"/>
    <property type="match status" value="1"/>
</dbReference>
<evidence type="ECO:0000256" key="1">
    <source>
        <dbReference type="ARBA" id="ARBA00022491"/>
    </source>
</evidence>
<evidence type="ECO:0000256" key="4">
    <source>
        <dbReference type="ARBA" id="ARBA00023315"/>
    </source>
</evidence>
<evidence type="ECO:0000256" key="3">
    <source>
        <dbReference type="ARBA" id="ARBA00022679"/>
    </source>
</evidence>
<reference evidence="7 8" key="1">
    <citation type="submission" date="2016-10" db="EMBL/GenBank/DDBJ databases">
        <authorList>
            <person name="Varghese N."/>
            <person name="Submissions S."/>
        </authorList>
    </citation>
    <scope>NUCLEOTIDE SEQUENCE [LARGE SCALE GENOMIC DNA]</scope>
    <source>
        <strain evidence="8">DSM 19823 / KCTC 23066 / CCTCC M 208030 / D25</strain>
    </source>
</reference>
<keyword evidence="2" id="KW-1277">Toxin-antitoxin system</keyword>
<accession>A0AAJ5BD99</accession>
<comment type="catalytic activity">
    <reaction evidence="5">
        <text>glycyl-tRNA(Gly) + acetyl-CoA = N-acetylglycyl-tRNA(Gly) + CoA + H(+)</text>
        <dbReference type="Rhea" id="RHEA:81867"/>
        <dbReference type="Rhea" id="RHEA-COMP:9683"/>
        <dbReference type="Rhea" id="RHEA-COMP:19766"/>
        <dbReference type="ChEBI" id="CHEBI:15378"/>
        <dbReference type="ChEBI" id="CHEBI:57287"/>
        <dbReference type="ChEBI" id="CHEBI:57288"/>
        <dbReference type="ChEBI" id="CHEBI:78522"/>
        <dbReference type="ChEBI" id="CHEBI:232036"/>
    </reaction>
</comment>
<dbReference type="Proteomes" id="UP000183496">
    <property type="component" value="Unassembled WGS sequence"/>
</dbReference>
<dbReference type="EMBL" id="FOFY01000003">
    <property type="protein sequence ID" value="SEQ46527.1"/>
    <property type="molecule type" value="Genomic_DNA"/>
</dbReference>
<sequence length="183" mass="21336">MPIIDFSKLSFLLLLESHELKPFDCGDKDLNSFLFSKALHYKKELLATTFILENQERTIAYYTLFNDCLRVEDTTFTSKSAINRFLKTFLSHPKRHLKSFPAIKIGRLAIDETFKGLGLGRLIINTIINNAIEINNHQACKFITVDAYQTSLLFYERLGFKYLSDNDKNKDTRQMYLDLTQYI</sequence>
<dbReference type="PANTHER" id="PTHR36449">
    <property type="entry name" value="ACETYLTRANSFERASE-RELATED"/>
    <property type="match status" value="1"/>
</dbReference>
<evidence type="ECO:0000313" key="8">
    <source>
        <dbReference type="Proteomes" id="UP000183496"/>
    </source>
</evidence>
<evidence type="ECO:0000256" key="5">
    <source>
        <dbReference type="ARBA" id="ARBA00049880"/>
    </source>
</evidence>
<evidence type="ECO:0000259" key="6">
    <source>
        <dbReference type="Pfam" id="PF13673"/>
    </source>
</evidence>
<dbReference type="InterPro" id="IPR016181">
    <property type="entry name" value="Acyl_CoA_acyltransferase"/>
</dbReference>
<dbReference type="AlphaFoldDB" id="A0AAJ5BD99"/>
<comment type="caution">
    <text evidence="7">The sequence shown here is derived from an EMBL/GenBank/DDBJ whole genome shotgun (WGS) entry which is preliminary data.</text>
</comment>
<keyword evidence="4" id="KW-0012">Acyltransferase</keyword>
<keyword evidence="1" id="KW-0678">Repressor</keyword>
<gene>
    <name evidence="7" type="ORF">SAMN04488089_103205</name>
</gene>
<dbReference type="GO" id="GO:0016747">
    <property type="term" value="F:acyltransferase activity, transferring groups other than amino-acyl groups"/>
    <property type="evidence" value="ECO:0007669"/>
    <property type="project" value="InterPro"/>
</dbReference>
<dbReference type="Gene3D" id="3.40.630.30">
    <property type="match status" value="1"/>
</dbReference>
<protein>
    <submittedName>
        <fullName evidence="7">Acetyltransferase (GNAT) domain-containing protein</fullName>
    </submittedName>
</protein>
<name>A0AAJ5BD99_MYRPR</name>
<feature type="domain" description="N-acetyltransferase" evidence="6">
    <location>
        <begin position="104"/>
        <end position="167"/>
    </location>
</feature>
<organism evidence="7 8">
    <name type="scientific">Myroides profundi</name>
    <dbReference type="NCBI Taxonomy" id="480520"/>
    <lineage>
        <taxon>Bacteria</taxon>
        <taxon>Pseudomonadati</taxon>
        <taxon>Bacteroidota</taxon>
        <taxon>Flavobacteriia</taxon>
        <taxon>Flavobacteriales</taxon>
        <taxon>Flavobacteriaceae</taxon>
        <taxon>Myroides</taxon>
    </lineage>
</organism>
<dbReference type="RefSeq" id="WP_041889405.1">
    <property type="nucleotide sequence ID" value="NZ_CP010817.1"/>
</dbReference>
<proteinExistence type="predicted"/>
<dbReference type="Pfam" id="PF13673">
    <property type="entry name" value="Acetyltransf_10"/>
    <property type="match status" value="1"/>
</dbReference>
<dbReference type="KEGG" id="mpw:MPR_0819"/>
<evidence type="ECO:0000313" key="7">
    <source>
        <dbReference type="EMBL" id="SEQ46527.1"/>
    </source>
</evidence>
<keyword evidence="8" id="KW-1185">Reference proteome</keyword>
<dbReference type="SUPFAM" id="SSF55729">
    <property type="entry name" value="Acyl-CoA N-acyltransferases (Nat)"/>
    <property type="match status" value="1"/>
</dbReference>
<evidence type="ECO:0000256" key="2">
    <source>
        <dbReference type="ARBA" id="ARBA00022649"/>
    </source>
</evidence>
<keyword evidence="3" id="KW-0808">Transferase</keyword>